<reference evidence="2" key="1">
    <citation type="submission" date="2017-02" db="EMBL/GenBank/DDBJ databases">
        <title>Draft Genome Sequence of the Salt Water Bacterium Oceanospirillum linum ATCC 11336.</title>
        <authorList>
            <person name="Trachtenberg A.M."/>
            <person name="Carney J.G."/>
            <person name="Linnane J.D."/>
            <person name="Rheaume B.A."/>
            <person name="Pitts N.L."/>
            <person name="Mykles D.L."/>
            <person name="Maclea K.S."/>
        </authorList>
    </citation>
    <scope>NUCLEOTIDE SEQUENCE [LARGE SCALE GENOMIC DNA]</scope>
    <source>
        <strain evidence="2">ATCC 11336</strain>
    </source>
</reference>
<evidence type="ECO:0000313" key="2">
    <source>
        <dbReference type="EMBL" id="OOV86926.1"/>
    </source>
</evidence>
<feature type="domain" description="Large polyvalent protein-associated" evidence="1">
    <location>
        <begin position="196"/>
        <end position="268"/>
    </location>
</feature>
<dbReference type="Pfam" id="PF18796">
    <property type="entry name" value="LPD1"/>
    <property type="match status" value="1"/>
</dbReference>
<dbReference type="AlphaFoldDB" id="A0A1T1HAW8"/>
<protein>
    <recommendedName>
        <fullName evidence="1">Large polyvalent protein-associated domain-containing protein</fullName>
    </recommendedName>
</protein>
<comment type="caution">
    <text evidence="2">The sequence shown here is derived from an EMBL/GenBank/DDBJ whole genome shotgun (WGS) entry which is preliminary data.</text>
</comment>
<dbReference type="EMBL" id="MTSD02000004">
    <property type="protein sequence ID" value="OOV86926.1"/>
    <property type="molecule type" value="Genomic_DNA"/>
</dbReference>
<dbReference type="InterPro" id="IPR041047">
    <property type="entry name" value="LPD1"/>
</dbReference>
<proteinExistence type="predicted"/>
<keyword evidence="3" id="KW-1185">Reference proteome</keyword>
<accession>A0A1T1HAW8</accession>
<organism evidence="2 3">
    <name type="scientific">Oceanospirillum linum</name>
    <dbReference type="NCBI Taxonomy" id="966"/>
    <lineage>
        <taxon>Bacteria</taxon>
        <taxon>Pseudomonadati</taxon>
        <taxon>Pseudomonadota</taxon>
        <taxon>Gammaproteobacteria</taxon>
        <taxon>Oceanospirillales</taxon>
        <taxon>Oceanospirillaceae</taxon>
        <taxon>Oceanospirillum</taxon>
    </lineage>
</organism>
<evidence type="ECO:0000313" key="3">
    <source>
        <dbReference type="Proteomes" id="UP000190064"/>
    </source>
</evidence>
<gene>
    <name evidence="2" type="ORF">BTA35_0211585</name>
</gene>
<dbReference type="STRING" id="966.BTA35_0211585"/>
<name>A0A1T1HAW8_OCELI</name>
<sequence>MHQLFHQHKALSDKEQRFYRNGPRHRQDGHCDFLQLRQRFNFRSIEIGRWVTQQEKLSAADRFYDALCDLMLILQVPESVISLKGTLALHYGTGGRPGVAAHYAPNQRAFALAKNAGPGSIAHEWFHALDHYLANKSFRTAEGIRFASDLWLQQGRGGQDLIAHPLNHKLSDCFAAVMLSENGEEPSELFRMSLLADKATGLSYYSQPEELCARAFEAFVQDAQIKNNFLVKGTKASTEAQYGLYPRGAERNRINAHFADYFAMLGRAVRKQVEGCETNRSTDKVNRFR</sequence>
<dbReference type="Proteomes" id="UP000190064">
    <property type="component" value="Unassembled WGS sequence"/>
</dbReference>
<dbReference type="NCBIfam" id="NF041907">
    <property type="entry name" value="CLCA_X"/>
    <property type="match status" value="1"/>
</dbReference>
<evidence type="ECO:0000259" key="1">
    <source>
        <dbReference type="Pfam" id="PF18796"/>
    </source>
</evidence>